<dbReference type="EC" id="2.7.11.1" evidence="2"/>
<dbReference type="FunFam" id="1.10.510.10:FF:000294">
    <property type="entry name" value="Serine/threonine-protein kinase OXI1"/>
    <property type="match status" value="1"/>
</dbReference>
<accession>A0A0D6R3P3</accession>
<dbReference type="PANTHER" id="PTHR45637">
    <property type="entry name" value="FLIPPASE KINASE 1-RELATED"/>
    <property type="match status" value="1"/>
</dbReference>
<dbReference type="SMART" id="SM00220">
    <property type="entry name" value="S_TKc"/>
    <property type="match status" value="1"/>
</dbReference>
<keyword evidence="5 10" id="KW-0547">Nucleotide-binding</keyword>
<feature type="domain" description="Protein kinase" evidence="12">
    <location>
        <begin position="6"/>
        <end position="341"/>
    </location>
</feature>
<sequence>MKMEELRPVKVVGRGAMGTVFLIQKQGCDKLLALKAISKSVMAKKGDFQRRAQIEKDILSRLDHPFLPALLGHVETENIVGWVVDYCPGGDLNALRHRQTEKKFPESIIRFYTAEIVLALEHLHGQGIVYRDLKPENVLIQANGHIMLTDFDLSTRLSPKQQQQEVLDLANLGLQRTSSKQRRSPGQLDSVVSYLRRAATTRASSSFSQVLRSSSARFFPRVGSEKKKNQATAPADATGSLNAFVGTEDYVAPEVLSRTGHDFAVDWWALGVLLYEMLYGTTPFKGSTRTETFYRILVKQPEFTGPWSPLSDLIDRLLSKEPDKRLGSRNGAHDVKNHIFFEGLDWEAVQDVSRAPFVPAVVSIEALGNVTDIADCVEKLKTDVMSAGLNNEHKHSGWESEDYGDLVPPNWAERLSRARTGDALGVF</sequence>
<evidence type="ECO:0000256" key="4">
    <source>
        <dbReference type="ARBA" id="ARBA00022679"/>
    </source>
</evidence>
<dbReference type="Gene3D" id="1.10.510.10">
    <property type="entry name" value="Transferase(Phosphotransferase) domain 1"/>
    <property type="match status" value="1"/>
</dbReference>
<dbReference type="GO" id="GO:0004674">
    <property type="term" value="F:protein serine/threonine kinase activity"/>
    <property type="evidence" value="ECO:0007669"/>
    <property type="project" value="UniProtKB-KW"/>
</dbReference>
<dbReference type="PROSITE" id="PS00107">
    <property type="entry name" value="PROTEIN_KINASE_ATP"/>
    <property type="match status" value="1"/>
</dbReference>
<dbReference type="Pfam" id="PF00069">
    <property type="entry name" value="Pkinase"/>
    <property type="match status" value="2"/>
</dbReference>
<dbReference type="InterPro" id="IPR008271">
    <property type="entry name" value="Ser/Thr_kinase_AS"/>
</dbReference>
<dbReference type="AlphaFoldDB" id="A0A0D6R3P3"/>
<keyword evidence="3 11" id="KW-0723">Serine/threonine-protein kinase</keyword>
<evidence type="ECO:0000256" key="1">
    <source>
        <dbReference type="ARBA" id="ARBA00009903"/>
    </source>
</evidence>
<evidence type="ECO:0000256" key="5">
    <source>
        <dbReference type="ARBA" id="ARBA00022741"/>
    </source>
</evidence>
<evidence type="ECO:0000256" key="7">
    <source>
        <dbReference type="ARBA" id="ARBA00022840"/>
    </source>
</evidence>
<keyword evidence="6" id="KW-0418">Kinase</keyword>
<dbReference type="FunFam" id="1.10.510.10:FF:000312">
    <property type="entry name" value="Serine/threonine-protein kinase OXI1"/>
    <property type="match status" value="1"/>
</dbReference>
<dbReference type="InterPro" id="IPR011009">
    <property type="entry name" value="Kinase-like_dom_sf"/>
</dbReference>
<evidence type="ECO:0000256" key="8">
    <source>
        <dbReference type="ARBA" id="ARBA00047899"/>
    </source>
</evidence>
<dbReference type="PROSITE" id="PS00108">
    <property type="entry name" value="PROTEIN_KINASE_ST"/>
    <property type="match status" value="1"/>
</dbReference>
<evidence type="ECO:0000256" key="2">
    <source>
        <dbReference type="ARBA" id="ARBA00012513"/>
    </source>
</evidence>
<dbReference type="GO" id="GO:0005524">
    <property type="term" value="F:ATP binding"/>
    <property type="evidence" value="ECO:0007669"/>
    <property type="project" value="UniProtKB-UniRule"/>
</dbReference>
<protein>
    <recommendedName>
        <fullName evidence="2">non-specific serine/threonine protein kinase</fullName>
        <ecNumber evidence="2">2.7.11.1</ecNumber>
    </recommendedName>
</protein>
<dbReference type="SUPFAM" id="SSF56112">
    <property type="entry name" value="Protein kinase-like (PK-like)"/>
    <property type="match status" value="1"/>
</dbReference>
<evidence type="ECO:0000256" key="11">
    <source>
        <dbReference type="RuleBase" id="RU000304"/>
    </source>
</evidence>
<dbReference type="PROSITE" id="PS50011">
    <property type="entry name" value="PROTEIN_KINASE_DOM"/>
    <property type="match status" value="1"/>
</dbReference>
<comment type="similarity">
    <text evidence="1">Belongs to the protein kinase superfamily. AGC Ser/Thr protein kinase family.</text>
</comment>
<evidence type="ECO:0000259" key="12">
    <source>
        <dbReference type="PROSITE" id="PS50011"/>
    </source>
</evidence>
<dbReference type="InterPro" id="IPR000719">
    <property type="entry name" value="Prot_kinase_dom"/>
</dbReference>
<comment type="catalytic activity">
    <reaction evidence="9">
        <text>L-seryl-[protein] + ATP = O-phospho-L-seryl-[protein] + ADP + H(+)</text>
        <dbReference type="Rhea" id="RHEA:17989"/>
        <dbReference type="Rhea" id="RHEA-COMP:9863"/>
        <dbReference type="Rhea" id="RHEA-COMP:11604"/>
        <dbReference type="ChEBI" id="CHEBI:15378"/>
        <dbReference type="ChEBI" id="CHEBI:29999"/>
        <dbReference type="ChEBI" id="CHEBI:30616"/>
        <dbReference type="ChEBI" id="CHEBI:83421"/>
        <dbReference type="ChEBI" id="CHEBI:456216"/>
        <dbReference type="EC" id="2.7.11.1"/>
    </reaction>
</comment>
<dbReference type="EMBL" id="GCKF01037233">
    <property type="protein sequence ID" value="JAG96505.1"/>
    <property type="molecule type" value="Transcribed_RNA"/>
</dbReference>
<comment type="catalytic activity">
    <reaction evidence="8">
        <text>L-threonyl-[protein] + ATP = O-phospho-L-threonyl-[protein] + ADP + H(+)</text>
        <dbReference type="Rhea" id="RHEA:46608"/>
        <dbReference type="Rhea" id="RHEA-COMP:11060"/>
        <dbReference type="Rhea" id="RHEA-COMP:11605"/>
        <dbReference type="ChEBI" id="CHEBI:15378"/>
        <dbReference type="ChEBI" id="CHEBI:30013"/>
        <dbReference type="ChEBI" id="CHEBI:30616"/>
        <dbReference type="ChEBI" id="CHEBI:61977"/>
        <dbReference type="ChEBI" id="CHEBI:456216"/>
        <dbReference type="EC" id="2.7.11.1"/>
    </reaction>
</comment>
<evidence type="ECO:0000256" key="6">
    <source>
        <dbReference type="ARBA" id="ARBA00022777"/>
    </source>
</evidence>
<keyword evidence="7 10" id="KW-0067">ATP-binding</keyword>
<evidence type="ECO:0000256" key="3">
    <source>
        <dbReference type="ARBA" id="ARBA00022527"/>
    </source>
</evidence>
<dbReference type="Gene3D" id="3.30.200.20">
    <property type="entry name" value="Phosphorylase Kinase, domain 1"/>
    <property type="match status" value="1"/>
</dbReference>
<evidence type="ECO:0000256" key="10">
    <source>
        <dbReference type="PROSITE-ProRule" id="PRU10141"/>
    </source>
</evidence>
<organism evidence="13">
    <name type="scientific">Araucaria cunninghamii</name>
    <name type="common">Hoop pine</name>
    <name type="synonym">Moreton Bay pine</name>
    <dbReference type="NCBI Taxonomy" id="56994"/>
    <lineage>
        <taxon>Eukaryota</taxon>
        <taxon>Viridiplantae</taxon>
        <taxon>Streptophyta</taxon>
        <taxon>Embryophyta</taxon>
        <taxon>Tracheophyta</taxon>
        <taxon>Spermatophyta</taxon>
        <taxon>Pinopsida</taxon>
        <taxon>Pinidae</taxon>
        <taxon>Conifers II</taxon>
        <taxon>Araucariales</taxon>
        <taxon>Araucariaceae</taxon>
        <taxon>Araucaria</taxon>
    </lineage>
</organism>
<feature type="binding site" evidence="10">
    <location>
        <position position="45"/>
    </location>
    <ligand>
        <name>ATP</name>
        <dbReference type="ChEBI" id="CHEBI:30616"/>
    </ligand>
</feature>
<reference evidence="13" key="1">
    <citation type="submission" date="2015-03" db="EMBL/GenBank/DDBJ databases">
        <title>A transcriptome of Araucaria cunninghamii, an australian fine timber species.</title>
        <authorList>
            <person name="Jing Yi C.J.Y."/>
            <person name="Yin San L.Y.S."/>
            <person name="Abdul Karim S.S."/>
            <person name="Wan Azmi N.N."/>
            <person name="Hercus R.R."/>
            <person name="Croft L.L."/>
        </authorList>
    </citation>
    <scope>NUCLEOTIDE SEQUENCE</scope>
    <source>
        <strain evidence="13">MI0301</strain>
        <tissue evidence="13">Leaf</tissue>
    </source>
</reference>
<evidence type="ECO:0000313" key="13">
    <source>
        <dbReference type="EMBL" id="JAG96505.1"/>
    </source>
</evidence>
<proteinExistence type="inferred from homology"/>
<name>A0A0D6R3P3_ARACU</name>
<evidence type="ECO:0000256" key="9">
    <source>
        <dbReference type="ARBA" id="ARBA00048679"/>
    </source>
</evidence>
<keyword evidence="4" id="KW-0808">Transferase</keyword>
<dbReference type="InterPro" id="IPR017441">
    <property type="entry name" value="Protein_kinase_ATP_BS"/>
</dbReference>